<feature type="domain" description="Fimbrial-type adhesion" evidence="6">
    <location>
        <begin position="35"/>
        <end position="198"/>
    </location>
</feature>
<comment type="similarity">
    <text evidence="2">Belongs to the fimbrial protein family.</text>
</comment>
<evidence type="ECO:0000256" key="4">
    <source>
        <dbReference type="ARBA" id="ARBA00023263"/>
    </source>
</evidence>
<keyword evidence="3 5" id="KW-0732">Signal</keyword>
<evidence type="ECO:0000313" key="7">
    <source>
        <dbReference type="EMBL" id="EXU73498.1"/>
    </source>
</evidence>
<keyword evidence="4" id="KW-0281">Fimbrium</keyword>
<dbReference type="Pfam" id="PF00419">
    <property type="entry name" value="Fimbrial"/>
    <property type="match status" value="1"/>
</dbReference>
<evidence type="ECO:0000259" key="6">
    <source>
        <dbReference type="Pfam" id="PF00419"/>
    </source>
</evidence>
<keyword evidence="8" id="KW-1185">Reference proteome</keyword>
<name>A0A014N253_9GAMM</name>
<dbReference type="PATRIC" id="fig|69222.5.peg.4490"/>
<feature type="signal peptide" evidence="5">
    <location>
        <begin position="1"/>
        <end position="24"/>
    </location>
</feature>
<dbReference type="Gene3D" id="2.60.40.1090">
    <property type="entry name" value="Fimbrial-type adhesion domain"/>
    <property type="match status" value="1"/>
</dbReference>
<accession>A0A014N253</accession>
<dbReference type="GO" id="GO:0043709">
    <property type="term" value="P:cell adhesion involved in single-species biofilm formation"/>
    <property type="evidence" value="ECO:0007669"/>
    <property type="project" value="TreeGrafter"/>
</dbReference>
<comment type="caution">
    <text evidence="7">The sequence shown here is derived from an EMBL/GenBank/DDBJ whole genome shotgun (WGS) entry which is preliminary data.</text>
</comment>
<protein>
    <submittedName>
        <fullName evidence="7">Fimbrial protein</fullName>
    </submittedName>
</protein>
<feature type="chain" id="PRO_5001474231" evidence="5">
    <location>
        <begin position="25"/>
        <end position="199"/>
    </location>
</feature>
<evidence type="ECO:0000256" key="3">
    <source>
        <dbReference type="ARBA" id="ARBA00022729"/>
    </source>
</evidence>
<evidence type="ECO:0000313" key="8">
    <source>
        <dbReference type="Proteomes" id="UP000019918"/>
    </source>
</evidence>
<comment type="subcellular location">
    <subcellularLocation>
        <location evidence="1">Fimbrium</location>
    </subcellularLocation>
</comment>
<dbReference type="Proteomes" id="UP000019918">
    <property type="component" value="Unassembled WGS sequence"/>
</dbReference>
<dbReference type="InterPro" id="IPR036937">
    <property type="entry name" value="Adhesion_dom_fimbrial_sf"/>
</dbReference>
<dbReference type="STRING" id="69222.BG55_21980"/>
<organism evidence="7 8">
    <name type="scientific">Erwinia mallotivora</name>
    <dbReference type="NCBI Taxonomy" id="69222"/>
    <lineage>
        <taxon>Bacteria</taxon>
        <taxon>Pseudomonadati</taxon>
        <taxon>Pseudomonadota</taxon>
        <taxon>Gammaproteobacteria</taxon>
        <taxon>Enterobacterales</taxon>
        <taxon>Erwiniaceae</taxon>
        <taxon>Erwinia</taxon>
    </lineage>
</organism>
<dbReference type="SUPFAM" id="SSF49401">
    <property type="entry name" value="Bacterial adhesins"/>
    <property type="match status" value="1"/>
</dbReference>
<dbReference type="EMBL" id="JFHN01000075">
    <property type="protein sequence ID" value="EXU73498.1"/>
    <property type="molecule type" value="Genomic_DNA"/>
</dbReference>
<dbReference type="GO" id="GO:0009289">
    <property type="term" value="C:pilus"/>
    <property type="evidence" value="ECO:0007669"/>
    <property type="project" value="UniProtKB-SubCell"/>
</dbReference>
<dbReference type="OrthoDB" id="6555787at2"/>
<sequence>MNKKNLICAIGALMATMFAGNTVAATDNAVAGGVITFSGAVSDTTCDVTTNNGSDFTVDVSPVTRDALGTAVGVVSASATPFTINVSGCTGFDNTSAAAQALNIVFTGSNVSDDMNYLKNESGSAEGVGIAITSDGSTLLKMNKAIDTGLKTTKFTTTGSFDTGAQGNMTFYANYYNYGGIGAKTGSVVSTATYTFSYE</sequence>
<evidence type="ECO:0000256" key="1">
    <source>
        <dbReference type="ARBA" id="ARBA00004561"/>
    </source>
</evidence>
<evidence type="ECO:0000256" key="5">
    <source>
        <dbReference type="SAM" id="SignalP"/>
    </source>
</evidence>
<dbReference type="PANTHER" id="PTHR33420:SF3">
    <property type="entry name" value="FIMBRIAL SUBUNIT ELFA"/>
    <property type="match status" value="1"/>
</dbReference>
<dbReference type="AlphaFoldDB" id="A0A014N253"/>
<reference evidence="7 8" key="1">
    <citation type="submission" date="2014-02" db="EMBL/GenBank/DDBJ databases">
        <title>Draft genome of Erwinia mallotivora strain BT-MARDI, a papaya dieback pathogen.</title>
        <authorList>
            <person name="Redzuan R."/>
            <person name="Abu Bakar N."/>
            <person name="Badrun R."/>
            <person name="Mohd Raih M.F."/>
            <person name="Rozano L."/>
            <person name="Mat Amin N."/>
        </authorList>
    </citation>
    <scope>NUCLEOTIDE SEQUENCE [LARGE SCALE GENOMIC DNA]</scope>
    <source>
        <strain evidence="7 8">BT-MARDI</strain>
    </source>
</reference>
<dbReference type="InterPro" id="IPR050263">
    <property type="entry name" value="Bact_Fimbrial_Adh_Pro"/>
</dbReference>
<dbReference type="InterPro" id="IPR000259">
    <property type="entry name" value="Adhesion_dom_fimbrial"/>
</dbReference>
<gene>
    <name evidence="7" type="ORF">BG55_21980</name>
</gene>
<evidence type="ECO:0000256" key="2">
    <source>
        <dbReference type="ARBA" id="ARBA00006671"/>
    </source>
</evidence>
<dbReference type="InterPro" id="IPR008966">
    <property type="entry name" value="Adhesion_dom_sf"/>
</dbReference>
<dbReference type="PANTHER" id="PTHR33420">
    <property type="entry name" value="FIMBRIAL SUBUNIT ELFA-RELATED"/>
    <property type="match status" value="1"/>
</dbReference>
<proteinExistence type="inferred from homology"/>